<dbReference type="RefSeq" id="WP_160657657.1">
    <property type="nucleotide sequence ID" value="NZ_JBHRWU010000001.1"/>
</dbReference>
<accession>A0A6N8U4H8</accession>
<keyword evidence="1" id="KW-0472">Membrane</keyword>
<keyword evidence="1" id="KW-1133">Transmembrane helix</keyword>
<evidence type="ECO:0000313" key="3">
    <source>
        <dbReference type="Proteomes" id="UP000436284"/>
    </source>
</evidence>
<evidence type="ECO:0000313" key="2">
    <source>
        <dbReference type="EMBL" id="MXQ52026.1"/>
    </source>
</evidence>
<proteinExistence type="predicted"/>
<organism evidence="2 3">
    <name type="scientific">Salinicoccus hispanicus</name>
    <dbReference type="NCBI Taxonomy" id="157225"/>
    <lineage>
        <taxon>Bacteria</taxon>
        <taxon>Bacillati</taxon>
        <taxon>Bacillota</taxon>
        <taxon>Bacilli</taxon>
        <taxon>Bacillales</taxon>
        <taxon>Staphylococcaceae</taxon>
        <taxon>Salinicoccus</taxon>
    </lineage>
</organism>
<gene>
    <name evidence="2" type="ORF">GQ671_12200</name>
</gene>
<evidence type="ECO:0000256" key="1">
    <source>
        <dbReference type="SAM" id="Phobius"/>
    </source>
</evidence>
<feature type="transmembrane region" description="Helical" evidence="1">
    <location>
        <begin position="38"/>
        <end position="62"/>
    </location>
</feature>
<feature type="transmembrane region" description="Helical" evidence="1">
    <location>
        <begin position="68"/>
        <end position="91"/>
    </location>
</feature>
<sequence>MKAVVVWGNLIVCGCIAVFISFFFAEGTIAENYTHERFVAPEFFFILPVWTVGALLVGWYFYKSSFMYISYIKIILISLLLWLTIPGGLWFSSLFS</sequence>
<reference evidence="2 3" key="1">
    <citation type="submission" date="2019-12" db="EMBL/GenBank/DDBJ databases">
        <title>Salinicoccus cyprini sp. nov., isolated from gastro-intestinal tract of mirror carp, Cyprinus carpio var. specularis, collected from Gobind Sagar Reservoir, Himachal Pradesh, India.</title>
        <authorList>
            <person name="Talwar C."/>
            <person name="Singh A.K."/>
            <person name="Lal R."/>
            <person name="Negi R.K."/>
        </authorList>
    </citation>
    <scope>NUCLEOTIDE SEQUENCE [LARGE SCALE GENOMIC DNA]</scope>
    <source>
        <strain evidence="2 3">J-82</strain>
    </source>
</reference>
<comment type="caution">
    <text evidence="2">The sequence shown here is derived from an EMBL/GenBank/DDBJ whole genome shotgun (WGS) entry which is preliminary data.</text>
</comment>
<name>A0A6N8U4H8_9STAP</name>
<protein>
    <submittedName>
        <fullName evidence="2">Uncharacterized protein</fullName>
    </submittedName>
</protein>
<keyword evidence="1" id="KW-0812">Transmembrane</keyword>
<dbReference type="OrthoDB" id="2885922at2"/>
<dbReference type="Proteomes" id="UP000436284">
    <property type="component" value="Unassembled WGS sequence"/>
</dbReference>
<dbReference type="EMBL" id="WUUK01000005">
    <property type="protein sequence ID" value="MXQ52026.1"/>
    <property type="molecule type" value="Genomic_DNA"/>
</dbReference>
<dbReference type="PROSITE" id="PS51257">
    <property type="entry name" value="PROKAR_LIPOPROTEIN"/>
    <property type="match status" value="1"/>
</dbReference>
<feature type="transmembrane region" description="Helical" evidence="1">
    <location>
        <begin position="6"/>
        <end position="26"/>
    </location>
</feature>
<dbReference type="AlphaFoldDB" id="A0A6N8U4H8"/>
<keyword evidence="3" id="KW-1185">Reference proteome</keyword>